<reference evidence="2" key="1">
    <citation type="journal article" date="2019" name="Int. J. Syst. Evol. Microbiol.">
        <title>The Global Catalogue of Microorganisms (GCM) 10K type strain sequencing project: providing services to taxonomists for standard genome sequencing and annotation.</title>
        <authorList>
            <consortium name="The Broad Institute Genomics Platform"/>
            <consortium name="The Broad Institute Genome Sequencing Center for Infectious Disease"/>
            <person name="Wu L."/>
            <person name="Ma J."/>
        </authorList>
    </citation>
    <scope>NUCLEOTIDE SEQUENCE [LARGE SCALE GENOMIC DNA]</scope>
    <source>
        <strain evidence="2">JCM 17494</strain>
    </source>
</reference>
<dbReference type="Pfam" id="PF02597">
    <property type="entry name" value="ThiS"/>
    <property type="match status" value="1"/>
</dbReference>
<dbReference type="CDD" id="cd17040">
    <property type="entry name" value="Ubl_MoaD_like"/>
    <property type="match status" value="1"/>
</dbReference>
<dbReference type="EMBL" id="BAABBE010000068">
    <property type="protein sequence ID" value="GAA3688277.1"/>
    <property type="molecule type" value="Genomic_DNA"/>
</dbReference>
<dbReference type="RefSeq" id="WP_346137172.1">
    <property type="nucleotide sequence ID" value="NZ_BAABBE010000068.1"/>
</dbReference>
<evidence type="ECO:0008006" key="3">
    <source>
        <dbReference type="Google" id="ProtNLM"/>
    </source>
</evidence>
<accession>A0ABP7CHV6</accession>
<proteinExistence type="predicted"/>
<dbReference type="Gene3D" id="3.10.20.30">
    <property type="match status" value="1"/>
</dbReference>
<name>A0ABP7CHV6_9PSEU</name>
<dbReference type="InterPro" id="IPR016155">
    <property type="entry name" value="Mopterin_synth/thiamin_S_b"/>
</dbReference>
<dbReference type="SUPFAM" id="SSF54285">
    <property type="entry name" value="MoaD/ThiS"/>
    <property type="match status" value="1"/>
</dbReference>
<comment type="caution">
    <text evidence="1">The sequence shown here is derived from an EMBL/GenBank/DDBJ whole genome shotgun (WGS) entry which is preliminary data.</text>
</comment>
<dbReference type="Proteomes" id="UP001500711">
    <property type="component" value="Unassembled WGS sequence"/>
</dbReference>
<evidence type="ECO:0000313" key="2">
    <source>
        <dbReference type="Proteomes" id="UP001500711"/>
    </source>
</evidence>
<keyword evidence="2" id="KW-1185">Reference proteome</keyword>
<sequence>MEVRFSGLLLRFTGYERTVTVKANTVGKALESLRQQFPQLGPVLWDGKGKLQRVHRLILNGEVISSNDRRALRDTDRLEFLTAVAGG</sequence>
<organism evidence="1 2">
    <name type="scientific">Lentzea roselyniae</name>
    <dbReference type="NCBI Taxonomy" id="531940"/>
    <lineage>
        <taxon>Bacteria</taxon>
        <taxon>Bacillati</taxon>
        <taxon>Actinomycetota</taxon>
        <taxon>Actinomycetes</taxon>
        <taxon>Pseudonocardiales</taxon>
        <taxon>Pseudonocardiaceae</taxon>
        <taxon>Lentzea</taxon>
    </lineage>
</organism>
<dbReference type="InterPro" id="IPR003749">
    <property type="entry name" value="ThiS/MoaD-like"/>
</dbReference>
<dbReference type="InterPro" id="IPR012675">
    <property type="entry name" value="Beta-grasp_dom_sf"/>
</dbReference>
<dbReference type="InterPro" id="IPR052045">
    <property type="entry name" value="Sulfur_Carrier/Prot_Modifier"/>
</dbReference>
<gene>
    <name evidence="1" type="ORF">GCM10022267_88780</name>
</gene>
<dbReference type="PANTHER" id="PTHR38031:SF1">
    <property type="entry name" value="SULFUR CARRIER PROTEIN CYSO"/>
    <property type="match status" value="1"/>
</dbReference>
<protein>
    <recommendedName>
        <fullName evidence="3">ThiS family protein</fullName>
    </recommendedName>
</protein>
<evidence type="ECO:0000313" key="1">
    <source>
        <dbReference type="EMBL" id="GAA3688277.1"/>
    </source>
</evidence>
<dbReference type="PANTHER" id="PTHR38031">
    <property type="entry name" value="SULFUR CARRIER PROTEIN SLR0821-RELATED"/>
    <property type="match status" value="1"/>
</dbReference>